<name>A0A6J4QHK4_9ACTN</name>
<dbReference type="EMBL" id="CADCVC010000107">
    <property type="protein sequence ID" value="CAA9440094.1"/>
    <property type="molecule type" value="Genomic_DNA"/>
</dbReference>
<organism evidence="1">
    <name type="scientific">uncultured Rubrobacteraceae bacterium</name>
    <dbReference type="NCBI Taxonomy" id="349277"/>
    <lineage>
        <taxon>Bacteria</taxon>
        <taxon>Bacillati</taxon>
        <taxon>Actinomycetota</taxon>
        <taxon>Rubrobacteria</taxon>
        <taxon>Rubrobacterales</taxon>
        <taxon>Rubrobacteraceae</taxon>
        <taxon>environmental samples</taxon>
    </lineage>
</organism>
<gene>
    <name evidence="1" type="ORF">AVDCRST_MAG80-1234</name>
</gene>
<evidence type="ECO:0000313" key="1">
    <source>
        <dbReference type="EMBL" id="CAA9440094.1"/>
    </source>
</evidence>
<protein>
    <submittedName>
        <fullName evidence="1">Uncharacterized protein</fullName>
    </submittedName>
</protein>
<dbReference type="AlphaFoldDB" id="A0A6J4QHK4"/>
<proteinExistence type="predicted"/>
<sequence length="123" mass="12446">MGRAQKSLGLAEKRLSLWVDEDPARALAFLGTTDFSVSLVEQLHLDIPALNERHAGGGPYLYPGFEGSFDHDEPGAIPDGLDTSGFDAFDFGGTLDGLDGAFSAIDSGADAGGGGDGGGGSGT</sequence>
<reference evidence="1" key="1">
    <citation type="submission" date="2020-02" db="EMBL/GenBank/DDBJ databases">
        <authorList>
            <person name="Meier V. D."/>
        </authorList>
    </citation>
    <scope>NUCLEOTIDE SEQUENCE</scope>
    <source>
        <strain evidence="1">AVDCRST_MAG80</strain>
    </source>
</reference>
<accession>A0A6J4QHK4</accession>